<name>A0ABD0N8A9_CIRMR</name>
<proteinExistence type="predicted"/>
<accession>A0ABD0N8A9</accession>
<keyword evidence="3" id="KW-1185">Reference proteome</keyword>
<organism evidence="2 3">
    <name type="scientific">Cirrhinus mrigala</name>
    <name type="common">Mrigala</name>
    <dbReference type="NCBI Taxonomy" id="683832"/>
    <lineage>
        <taxon>Eukaryota</taxon>
        <taxon>Metazoa</taxon>
        <taxon>Chordata</taxon>
        <taxon>Craniata</taxon>
        <taxon>Vertebrata</taxon>
        <taxon>Euteleostomi</taxon>
        <taxon>Actinopterygii</taxon>
        <taxon>Neopterygii</taxon>
        <taxon>Teleostei</taxon>
        <taxon>Ostariophysi</taxon>
        <taxon>Cypriniformes</taxon>
        <taxon>Cyprinidae</taxon>
        <taxon>Labeoninae</taxon>
        <taxon>Labeonini</taxon>
        <taxon>Cirrhinus</taxon>
    </lineage>
</organism>
<sequence length="126" mass="13685">MSRQVAVDLNTEPSQSEQIVWDDPTAREERAKLADNLQWPGSPSQHSETLAIVPPPLSDHTTSARDSMTDSELVEMAAFEVIDAQLKPKVTSPPADMLQNPDTPEALPLAFPNSKPAVPCIPQVCT</sequence>
<dbReference type="Proteomes" id="UP001529510">
    <property type="component" value="Unassembled WGS sequence"/>
</dbReference>
<feature type="region of interest" description="Disordered" evidence="1">
    <location>
        <begin position="90"/>
        <end position="113"/>
    </location>
</feature>
<reference evidence="2 3" key="1">
    <citation type="submission" date="2024-05" db="EMBL/GenBank/DDBJ databases">
        <title>Genome sequencing and assembly of Indian major carp, Cirrhinus mrigala (Hamilton, 1822).</title>
        <authorList>
            <person name="Mohindra V."/>
            <person name="Chowdhury L.M."/>
            <person name="Lal K."/>
            <person name="Jena J.K."/>
        </authorList>
    </citation>
    <scope>NUCLEOTIDE SEQUENCE [LARGE SCALE GENOMIC DNA]</scope>
    <source>
        <strain evidence="2">CM1030</strain>
        <tissue evidence="2">Blood</tissue>
    </source>
</reference>
<gene>
    <name evidence="2" type="ORF">M9458_048432</name>
</gene>
<feature type="region of interest" description="Disordered" evidence="1">
    <location>
        <begin position="37"/>
        <end position="69"/>
    </location>
</feature>
<feature type="compositionally biased region" description="Polar residues" evidence="1">
    <location>
        <begin position="39"/>
        <end position="48"/>
    </location>
</feature>
<protein>
    <submittedName>
        <fullName evidence="2">Uncharacterized protein</fullName>
    </submittedName>
</protein>
<dbReference type="EMBL" id="JAMKFB020000024">
    <property type="protein sequence ID" value="KAL0157186.1"/>
    <property type="molecule type" value="Genomic_DNA"/>
</dbReference>
<evidence type="ECO:0000313" key="3">
    <source>
        <dbReference type="Proteomes" id="UP001529510"/>
    </source>
</evidence>
<dbReference type="AlphaFoldDB" id="A0ABD0N8A9"/>
<comment type="caution">
    <text evidence="2">The sequence shown here is derived from an EMBL/GenBank/DDBJ whole genome shotgun (WGS) entry which is preliminary data.</text>
</comment>
<evidence type="ECO:0000313" key="2">
    <source>
        <dbReference type="EMBL" id="KAL0157186.1"/>
    </source>
</evidence>
<evidence type="ECO:0000256" key="1">
    <source>
        <dbReference type="SAM" id="MobiDB-lite"/>
    </source>
</evidence>